<evidence type="ECO:0000313" key="3">
    <source>
        <dbReference type="EMBL" id="VEN41113.1"/>
    </source>
</evidence>
<dbReference type="Gene3D" id="2.170.140.10">
    <property type="entry name" value="Chitin binding domain"/>
    <property type="match status" value="1"/>
</dbReference>
<sequence length="238" mass="26232">GLSIAAAPTTRECLGADGQYSDPTNCAAYYSCEGGVGRRVACDPPNFYHPERGECSGKPENCKPGAVVYVPKKEGTDARAVLKNGEAAEQNKPKVVCYVTSWSFTANQEVNLFQNISTNVFALMSCMLSPVWIQKGCKLRNSDAWADLNNNLYERITSLEDVQVLLSVGGWTDSSGDKYSRLVSDGSARRRFVLGAVAFLRKHRFNGLHLDWNYPVCWQSDCKRGPSTDKANFAKLLQ</sequence>
<dbReference type="SUPFAM" id="SSF57625">
    <property type="entry name" value="Invertebrate chitin-binding proteins"/>
    <property type="match status" value="1"/>
</dbReference>
<dbReference type="GO" id="GO:0008061">
    <property type="term" value="F:chitin binding"/>
    <property type="evidence" value="ECO:0007669"/>
    <property type="project" value="InterPro"/>
</dbReference>
<dbReference type="PANTHER" id="PTHR11177">
    <property type="entry name" value="CHITINASE"/>
    <property type="match status" value="1"/>
</dbReference>
<dbReference type="InterPro" id="IPR036508">
    <property type="entry name" value="Chitin-bd_dom_sf"/>
</dbReference>
<feature type="non-terminal residue" evidence="3">
    <location>
        <position position="238"/>
    </location>
</feature>
<accession>A0A653BZY7</accession>
<organism evidence="3 4">
    <name type="scientific">Callosobruchus maculatus</name>
    <name type="common">Southern cowpea weevil</name>
    <name type="synonym">Pulse bruchid</name>
    <dbReference type="NCBI Taxonomy" id="64391"/>
    <lineage>
        <taxon>Eukaryota</taxon>
        <taxon>Metazoa</taxon>
        <taxon>Ecdysozoa</taxon>
        <taxon>Arthropoda</taxon>
        <taxon>Hexapoda</taxon>
        <taxon>Insecta</taxon>
        <taxon>Pterygota</taxon>
        <taxon>Neoptera</taxon>
        <taxon>Endopterygota</taxon>
        <taxon>Coleoptera</taxon>
        <taxon>Polyphaga</taxon>
        <taxon>Cucujiformia</taxon>
        <taxon>Chrysomeloidea</taxon>
        <taxon>Chrysomelidae</taxon>
        <taxon>Bruchinae</taxon>
        <taxon>Bruchini</taxon>
        <taxon>Callosobruchus</taxon>
    </lineage>
</organism>
<dbReference type="Pfam" id="PF00704">
    <property type="entry name" value="Glyco_hydro_18"/>
    <property type="match status" value="1"/>
</dbReference>
<dbReference type="GO" id="GO:0005975">
    <property type="term" value="P:carbohydrate metabolic process"/>
    <property type="evidence" value="ECO:0007669"/>
    <property type="project" value="InterPro"/>
</dbReference>
<dbReference type="PROSITE" id="PS50940">
    <property type="entry name" value="CHIT_BIND_II"/>
    <property type="match status" value="1"/>
</dbReference>
<dbReference type="InterPro" id="IPR050314">
    <property type="entry name" value="Glycosyl_Hydrlase_18"/>
</dbReference>
<dbReference type="SMART" id="SM00494">
    <property type="entry name" value="ChtBD2"/>
    <property type="match status" value="1"/>
</dbReference>
<dbReference type="PANTHER" id="PTHR11177:SF359">
    <property type="entry name" value="CHITINASE 10-RELATED"/>
    <property type="match status" value="1"/>
</dbReference>
<feature type="non-terminal residue" evidence="3">
    <location>
        <position position="1"/>
    </location>
</feature>
<keyword evidence="4" id="KW-1185">Reference proteome</keyword>
<dbReference type="Gene3D" id="3.20.20.80">
    <property type="entry name" value="Glycosidases"/>
    <property type="match status" value="1"/>
</dbReference>
<dbReference type="InterPro" id="IPR017853">
    <property type="entry name" value="GH"/>
</dbReference>
<dbReference type="OrthoDB" id="73875at2759"/>
<dbReference type="AlphaFoldDB" id="A0A653BZY7"/>
<dbReference type="InterPro" id="IPR001223">
    <property type="entry name" value="Glyco_hydro18_cat"/>
</dbReference>
<evidence type="ECO:0000313" key="4">
    <source>
        <dbReference type="Proteomes" id="UP000410492"/>
    </source>
</evidence>
<feature type="domain" description="Chitin-binding type-2" evidence="1">
    <location>
        <begin position="10"/>
        <end position="64"/>
    </location>
</feature>
<dbReference type="GO" id="GO:0005576">
    <property type="term" value="C:extracellular region"/>
    <property type="evidence" value="ECO:0007669"/>
    <property type="project" value="InterPro"/>
</dbReference>
<proteinExistence type="predicted"/>
<dbReference type="InterPro" id="IPR002557">
    <property type="entry name" value="Chitin-bd_dom"/>
</dbReference>
<dbReference type="GO" id="GO:0006032">
    <property type="term" value="P:chitin catabolic process"/>
    <property type="evidence" value="ECO:0007669"/>
    <property type="project" value="TreeGrafter"/>
</dbReference>
<dbReference type="Proteomes" id="UP000410492">
    <property type="component" value="Unassembled WGS sequence"/>
</dbReference>
<evidence type="ECO:0000259" key="1">
    <source>
        <dbReference type="PROSITE" id="PS50940"/>
    </source>
</evidence>
<dbReference type="EMBL" id="CAACVG010006696">
    <property type="protein sequence ID" value="VEN41113.1"/>
    <property type="molecule type" value="Genomic_DNA"/>
</dbReference>
<gene>
    <name evidence="3" type="ORF">CALMAC_LOCUS5058</name>
</gene>
<dbReference type="SUPFAM" id="SSF51445">
    <property type="entry name" value="(Trans)glycosidases"/>
    <property type="match status" value="1"/>
</dbReference>
<feature type="domain" description="GH18" evidence="2">
    <location>
        <begin position="93"/>
        <end position="238"/>
    </location>
</feature>
<dbReference type="GO" id="GO:0004568">
    <property type="term" value="F:chitinase activity"/>
    <property type="evidence" value="ECO:0007669"/>
    <property type="project" value="TreeGrafter"/>
</dbReference>
<name>A0A653BZY7_CALMS</name>
<dbReference type="PROSITE" id="PS51910">
    <property type="entry name" value="GH18_2"/>
    <property type="match status" value="1"/>
</dbReference>
<evidence type="ECO:0000259" key="2">
    <source>
        <dbReference type="PROSITE" id="PS51910"/>
    </source>
</evidence>
<dbReference type="Pfam" id="PF01607">
    <property type="entry name" value="CBM_14"/>
    <property type="match status" value="1"/>
</dbReference>
<protein>
    <submittedName>
        <fullName evidence="3">Uncharacterized protein</fullName>
    </submittedName>
</protein>
<reference evidence="3 4" key="1">
    <citation type="submission" date="2019-01" db="EMBL/GenBank/DDBJ databases">
        <authorList>
            <person name="Sayadi A."/>
        </authorList>
    </citation>
    <scope>NUCLEOTIDE SEQUENCE [LARGE SCALE GENOMIC DNA]</scope>
</reference>